<dbReference type="AlphaFoldDB" id="A0A1G4G9H6"/>
<dbReference type="InterPro" id="IPR031308">
    <property type="entry name" value="UCP028777"/>
</dbReference>
<keyword evidence="1" id="KW-1133">Transmembrane helix</keyword>
<dbReference type="InterPro" id="IPR005185">
    <property type="entry name" value="YccF"/>
</dbReference>
<dbReference type="PANTHER" id="PTHR42903:SF1">
    <property type="entry name" value="INNER MEMBRANE PROTEIN YCCF"/>
    <property type="match status" value="1"/>
</dbReference>
<dbReference type="RefSeq" id="WP_071137537.1">
    <property type="nucleotide sequence ID" value="NZ_DUQN01000007.1"/>
</dbReference>
<dbReference type="EMBL" id="LT608328">
    <property type="protein sequence ID" value="SCM59216.1"/>
    <property type="molecule type" value="Genomic_DNA"/>
</dbReference>
<keyword evidence="1" id="KW-0472">Membrane</keyword>
<dbReference type="PANTHER" id="PTHR42903">
    <property type="entry name" value="INNER MEMBRANE PROTEIN YCCF"/>
    <property type="match status" value="1"/>
</dbReference>
<feature type="domain" description="Inner membrane component" evidence="2">
    <location>
        <begin position="4"/>
        <end position="54"/>
    </location>
</feature>
<feature type="transmembrane region" description="Helical" evidence="1">
    <location>
        <begin position="83"/>
        <end position="102"/>
    </location>
</feature>
<evidence type="ECO:0000313" key="4">
    <source>
        <dbReference type="Proteomes" id="UP000178485"/>
    </source>
</evidence>
<dbReference type="PIRSF" id="PIRSF028777">
    <property type="entry name" value="UCP028777"/>
    <property type="match status" value="1"/>
</dbReference>
<dbReference type="KEGG" id="pmuc:ING2E5A_2414"/>
<gene>
    <name evidence="3" type="primary">yccF</name>
    <name evidence="3" type="ORF">ING2E5A_2414</name>
</gene>
<feature type="domain" description="Inner membrane component" evidence="2">
    <location>
        <begin position="69"/>
        <end position="119"/>
    </location>
</feature>
<feature type="transmembrane region" description="Helical" evidence="1">
    <location>
        <begin position="6"/>
        <end position="39"/>
    </location>
</feature>
<dbReference type="InterPro" id="IPR052937">
    <property type="entry name" value="Inner_membrane_protein"/>
</dbReference>
<evidence type="ECO:0000256" key="1">
    <source>
        <dbReference type="SAM" id="Phobius"/>
    </source>
</evidence>
<proteinExistence type="predicted"/>
<reference evidence="3 4" key="1">
    <citation type="submission" date="2016-08" db="EMBL/GenBank/DDBJ databases">
        <authorList>
            <person name="Seilhamer J.J."/>
        </authorList>
    </citation>
    <scope>NUCLEOTIDE SEQUENCE [LARGE SCALE GENOMIC DNA]</scope>
    <source>
        <strain evidence="3">ING2-E5A</strain>
    </source>
</reference>
<keyword evidence="1" id="KW-0812">Transmembrane</keyword>
<name>A0A1G4G9H6_9BACT</name>
<evidence type="ECO:0000259" key="2">
    <source>
        <dbReference type="Pfam" id="PF03733"/>
    </source>
</evidence>
<protein>
    <submittedName>
        <fullName evidence="3">Inner membrane protein YccF</fullName>
    </submittedName>
</protein>
<dbReference type="STRING" id="1642646.ING2E5A_2414"/>
<keyword evidence="4" id="KW-1185">Reference proteome</keyword>
<sequence>MRTLGNVIWIIFGGIFIAIEYVVASIGLMITIIGIPFGLQSLKLAEMALLPFNKRAVQSDAASGCLSLIMNIIWFFIGGLPIVLTHLLFGVLFYVTIIGIPFGNQHFKLMRLAFSPFGKVVINRGSN</sequence>
<dbReference type="NCBIfam" id="NF008740">
    <property type="entry name" value="PRK11770.1-2"/>
    <property type="match status" value="1"/>
</dbReference>
<dbReference type="Proteomes" id="UP000178485">
    <property type="component" value="Chromosome i"/>
</dbReference>
<organism evidence="3 4">
    <name type="scientific">Petrimonas mucosa</name>
    <dbReference type="NCBI Taxonomy" id="1642646"/>
    <lineage>
        <taxon>Bacteria</taxon>
        <taxon>Pseudomonadati</taxon>
        <taxon>Bacteroidota</taxon>
        <taxon>Bacteroidia</taxon>
        <taxon>Bacteroidales</taxon>
        <taxon>Dysgonomonadaceae</taxon>
        <taxon>Petrimonas</taxon>
    </lineage>
</organism>
<dbReference type="Pfam" id="PF03733">
    <property type="entry name" value="YccF"/>
    <property type="match status" value="2"/>
</dbReference>
<evidence type="ECO:0000313" key="3">
    <source>
        <dbReference type="EMBL" id="SCM59216.1"/>
    </source>
</evidence>
<accession>A0A1G4G9H6</accession>
<dbReference type="GO" id="GO:0005886">
    <property type="term" value="C:plasma membrane"/>
    <property type="evidence" value="ECO:0007669"/>
    <property type="project" value="TreeGrafter"/>
</dbReference>